<gene>
    <name evidence="2" type="ORF">ED312_00675</name>
</gene>
<evidence type="ECO:0000313" key="3">
    <source>
        <dbReference type="Proteomes" id="UP000267469"/>
    </source>
</evidence>
<proteinExistence type="inferred from homology"/>
<dbReference type="InterPro" id="IPR000600">
    <property type="entry name" value="ROK"/>
</dbReference>
<dbReference type="Proteomes" id="UP000267469">
    <property type="component" value="Unassembled WGS sequence"/>
</dbReference>
<protein>
    <submittedName>
        <fullName evidence="2">ROK family protein</fullName>
    </submittedName>
</protein>
<keyword evidence="3" id="KW-1185">Reference proteome</keyword>
<dbReference type="SUPFAM" id="SSF53067">
    <property type="entry name" value="Actin-like ATPase domain"/>
    <property type="match status" value="1"/>
</dbReference>
<evidence type="ECO:0000256" key="1">
    <source>
        <dbReference type="ARBA" id="ARBA00006479"/>
    </source>
</evidence>
<dbReference type="OrthoDB" id="9810372at2"/>
<dbReference type="Pfam" id="PF00480">
    <property type="entry name" value="ROK"/>
    <property type="match status" value="1"/>
</dbReference>
<dbReference type="PANTHER" id="PTHR18964:SF149">
    <property type="entry name" value="BIFUNCTIONAL UDP-N-ACETYLGLUCOSAMINE 2-EPIMERASE_N-ACETYLMANNOSAMINE KINASE"/>
    <property type="match status" value="1"/>
</dbReference>
<dbReference type="InterPro" id="IPR043129">
    <property type="entry name" value="ATPase_NBD"/>
</dbReference>
<dbReference type="EMBL" id="RJTM01000002">
    <property type="protein sequence ID" value="RNL95148.1"/>
    <property type="molecule type" value="Genomic_DNA"/>
</dbReference>
<accession>A0A3N0F4R1</accession>
<comment type="caution">
    <text evidence="2">The sequence shown here is derived from an EMBL/GenBank/DDBJ whole genome shotgun (WGS) entry which is preliminary data.</text>
</comment>
<dbReference type="Gene3D" id="3.30.420.40">
    <property type="match status" value="2"/>
</dbReference>
<dbReference type="PANTHER" id="PTHR18964">
    <property type="entry name" value="ROK (REPRESSOR, ORF, KINASE) FAMILY"/>
    <property type="match status" value="1"/>
</dbReference>
<name>A0A3N0F4R1_SINP1</name>
<comment type="similarity">
    <text evidence="1">Belongs to the ROK (NagC/XylR) family.</text>
</comment>
<dbReference type="RefSeq" id="WP_123214059.1">
    <property type="nucleotide sequence ID" value="NZ_RJTM01000002.1"/>
</dbReference>
<evidence type="ECO:0000313" key="2">
    <source>
        <dbReference type="EMBL" id="RNL95148.1"/>
    </source>
</evidence>
<organism evidence="2 3">
    <name type="scientific">Sinomicrobium pectinilyticum</name>
    <dbReference type="NCBI Taxonomy" id="1084421"/>
    <lineage>
        <taxon>Bacteria</taxon>
        <taxon>Pseudomonadati</taxon>
        <taxon>Bacteroidota</taxon>
        <taxon>Flavobacteriia</taxon>
        <taxon>Flavobacteriales</taxon>
        <taxon>Flavobacteriaceae</taxon>
        <taxon>Sinomicrobium</taxon>
    </lineage>
</organism>
<reference evidence="2 3" key="1">
    <citation type="submission" date="2018-10" db="EMBL/GenBank/DDBJ databases">
        <title>Sinomicrobium pectinilyticum sp. nov., a pectinase-producing bacterium isolated from alkaline and saline soil, and emended description of the genus Sinomicrobium.</title>
        <authorList>
            <person name="Cheng B."/>
            <person name="Li C."/>
            <person name="Lai Q."/>
            <person name="Du M."/>
            <person name="Shao Z."/>
            <person name="Xu P."/>
            <person name="Yang C."/>
        </authorList>
    </citation>
    <scope>NUCLEOTIDE SEQUENCE [LARGE SCALE GENOMIC DNA]</scope>
    <source>
        <strain evidence="2 3">5DNS001</strain>
    </source>
</reference>
<dbReference type="AlphaFoldDB" id="A0A3N0F4R1"/>
<sequence length="317" mass="34031">MVNVNIGIDMGGTRIKMGLVDEEGNLRKMQSFEARSGRSMDNVLKDLSVPVNELCSDKEYRVGGIGIAFPGIVDPGKKKVLSDYVKYPGAGQTDFGAWGKENWALPVALENDARAALLGEWQYGTGKGCNNLVMITLGTGVGSAVLIEGKLLRGKNFLAGNLGGHMSIDYNGPECNCGNTGCVESLASTWALKNHLENARDYTGSALHGAENPDYESVFRYARSGDSAAVEVRNRSIKAWGTGIVNLIHAYDPEKVIMGGGIMKSMDDILPGIEKIVEKHSWIPPGSLPIVVAGKKETAGILGTSYILNNERKKNNI</sequence>